<evidence type="ECO:0000259" key="1">
    <source>
        <dbReference type="Pfam" id="PF06114"/>
    </source>
</evidence>
<dbReference type="KEGG" id="arep:ID810_00755"/>
<sequence>MHSDTRSGEHVTDRRLEHEANRFAVELLVPRQTLRACVTSSVGLEALRTRGASPGSWAASIGQRPEDVRALTFGQMMLAV</sequence>
<protein>
    <submittedName>
        <fullName evidence="2">ImmA/IrrE family metallo-endopeptidase</fullName>
    </submittedName>
</protein>
<dbReference type="Proteomes" id="UP000594637">
    <property type="component" value="Chromosome"/>
</dbReference>
<name>A0A7T0PXE7_9ACTO</name>
<feature type="domain" description="IrrE N-terminal-like" evidence="1">
    <location>
        <begin position="6"/>
        <end position="42"/>
    </location>
</feature>
<evidence type="ECO:0000313" key="2">
    <source>
        <dbReference type="EMBL" id="QPL05560.1"/>
    </source>
</evidence>
<dbReference type="AlphaFoldDB" id="A0A7T0PXE7"/>
<gene>
    <name evidence="2" type="ORF">ID810_00755</name>
</gene>
<reference evidence="2 3" key="1">
    <citation type="submission" date="2020-11" db="EMBL/GenBank/DDBJ databases">
        <title>Actinomyces sp. ZJ750.</title>
        <authorList>
            <person name="Zhou J."/>
        </authorList>
    </citation>
    <scope>NUCLEOTIDE SEQUENCE [LARGE SCALE GENOMIC DNA]</scope>
    <source>
        <strain evidence="2 3">ZJ750</strain>
    </source>
</reference>
<keyword evidence="3" id="KW-1185">Reference proteome</keyword>
<evidence type="ECO:0000313" key="3">
    <source>
        <dbReference type="Proteomes" id="UP000594637"/>
    </source>
</evidence>
<dbReference type="EMBL" id="CP063989">
    <property type="protein sequence ID" value="QPL05560.1"/>
    <property type="molecule type" value="Genomic_DNA"/>
</dbReference>
<organism evidence="2 3">
    <name type="scientific">Actinomyces respiraculi</name>
    <dbReference type="NCBI Taxonomy" id="2744574"/>
    <lineage>
        <taxon>Bacteria</taxon>
        <taxon>Bacillati</taxon>
        <taxon>Actinomycetota</taxon>
        <taxon>Actinomycetes</taxon>
        <taxon>Actinomycetales</taxon>
        <taxon>Actinomycetaceae</taxon>
        <taxon>Actinomyces</taxon>
    </lineage>
</organism>
<dbReference type="Pfam" id="PF06114">
    <property type="entry name" value="Peptidase_M78"/>
    <property type="match status" value="1"/>
</dbReference>
<accession>A0A7T0PXE7</accession>
<proteinExistence type="predicted"/>
<dbReference type="InterPro" id="IPR010359">
    <property type="entry name" value="IrrE_HExxH"/>
</dbReference>